<reference evidence="2 3" key="2">
    <citation type="journal article" date="2016" name="Infect. Immun.">
        <title>Helicobacter saguini, a Novel Helicobacter Isolated from Cotton-Top Tamarins with Ulcerative Colitis, Has Proinflammatory Properties and Induces Typhlocolitis and Dysplasia in Gnotobiotic IL-10-/- Mice.</title>
        <authorList>
            <person name="Shen Z."/>
            <person name="Mannion A."/>
            <person name="Whary M.T."/>
            <person name="Muthupalani S."/>
            <person name="Sheh A."/>
            <person name="Feng Y."/>
            <person name="Gong G."/>
            <person name="Vandamme P."/>
            <person name="Holcombe H.R."/>
            <person name="Paster B.J."/>
            <person name="Fox J.G."/>
        </authorList>
    </citation>
    <scope>NUCLEOTIDE SEQUENCE [LARGE SCALE GENOMIC DNA]</scope>
    <source>
        <strain evidence="2 3">MIT 97-6194</strain>
    </source>
</reference>
<dbReference type="Proteomes" id="UP000029714">
    <property type="component" value="Unassembled WGS sequence"/>
</dbReference>
<evidence type="ECO:0000313" key="2">
    <source>
        <dbReference type="EMBL" id="TLD94595.1"/>
    </source>
</evidence>
<dbReference type="EMBL" id="JRMP02000006">
    <property type="protein sequence ID" value="TLD94595.1"/>
    <property type="molecule type" value="Genomic_DNA"/>
</dbReference>
<evidence type="ECO:0000313" key="1">
    <source>
        <dbReference type="EMBL" id="MWV70689.1"/>
    </source>
</evidence>
<accession>A0A347VP71</accession>
<dbReference type="Proteomes" id="UP000477070">
    <property type="component" value="Unassembled WGS sequence"/>
</dbReference>
<comment type="caution">
    <text evidence="2">The sequence shown here is derived from an EMBL/GenBank/DDBJ whole genome shotgun (WGS) entry which is preliminary data.</text>
</comment>
<gene>
    <name evidence="1" type="ORF">DCO61_12020</name>
    <name evidence="2" type="ORF">LS64_005405</name>
</gene>
<evidence type="ECO:0000313" key="3">
    <source>
        <dbReference type="Proteomes" id="UP000029714"/>
    </source>
</evidence>
<dbReference type="AlphaFoldDB" id="A0A347VP71"/>
<organism evidence="2 3">
    <name type="scientific">Helicobacter saguini</name>
    <dbReference type="NCBI Taxonomy" id="1548018"/>
    <lineage>
        <taxon>Bacteria</taxon>
        <taxon>Pseudomonadati</taxon>
        <taxon>Campylobacterota</taxon>
        <taxon>Epsilonproteobacteria</taxon>
        <taxon>Campylobacterales</taxon>
        <taxon>Helicobacteraceae</taxon>
        <taxon>Helicobacter</taxon>
    </lineage>
</organism>
<reference evidence="1 4" key="4">
    <citation type="submission" date="2019-12" db="EMBL/GenBank/DDBJ databases">
        <title>Multi-Generational Helicobacter saguini Isolates.</title>
        <authorList>
            <person name="Mannion A."/>
            <person name="Shen Z."/>
            <person name="Fox J.G."/>
        </authorList>
    </citation>
    <scope>NUCLEOTIDE SEQUENCE [LARGE SCALE GENOMIC DNA]</scope>
    <source>
        <strain evidence="1">16-048</strain>
        <strain evidence="4">16-048 (F4)</strain>
    </source>
</reference>
<sequence length="121" mass="13832">MKKMEIAKDVIEKQEKDKQNKLSNSIKDYMDIKSQELDEKLKKLGTGKNPLNDVKQVGDIANAFSKLANAGLILYKSIDESDRNKLSKAKLEKLISNEDDLKKMQEVFDKIANNFEKAKKN</sequence>
<evidence type="ECO:0000313" key="4">
    <source>
        <dbReference type="Proteomes" id="UP000477070"/>
    </source>
</evidence>
<keyword evidence="3" id="KW-1185">Reference proteome</keyword>
<dbReference type="EMBL" id="QBIU01000002">
    <property type="protein sequence ID" value="MWV70689.1"/>
    <property type="molecule type" value="Genomic_DNA"/>
</dbReference>
<proteinExistence type="predicted"/>
<protein>
    <submittedName>
        <fullName evidence="2">Uncharacterized protein</fullName>
    </submittedName>
</protein>
<dbReference type="RefSeq" id="WP_034572510.1">
    <property type="nucleotide sequence ID" value="NZ_JRMP02000006.1"/>
</dbReference>
<reference evidence="2 3" key="1">
    <citation type="journal article" date="2014" name="Genome Announc.">
        <title>Draft genome sequences of eight enterohepatic helicobacter species isolated from both laboratory and wild rodents.</title>
        <authorList>
            <person name="Sheh A."/>
            <person name="Shen Z."/>
            <person name="Fox J.G."/>
        </authorList>
    </citation>
    <scope>NUCLEOTIDE SEQUENCE [LARGE SCALE GENOMIC DNA]</scope>
    <source>
        <strain evidence="2 3">MIT 97-6194</strain>
    </source>
</reference>
<name>A0A347VP71_9HELI</name>
<reference evidence="2" key="3">
    <citation type="submission" date="2018-04" db="EMBL/GenBank/DDBJ databases">
        <authorList>
            <person name="Sheh A."/>
            <person name="Shen Z."/>
            <person name="Mannion A.J."/>
            <person name="Fox J.G."/>
        </authorList>
    </citation>
    <scope>NUCLEOTIDE SEQUENCE</scope>
    <source>
        <strain evidence="2">MIT 97-6194</strain>
    </source>
</reference>